<evidence type="ECO:0000313" key="1">
    <source>
        <dbReference type="EMBL" id="KAG0566312.1"/>
    </source>
</evidence>
<name>A0A8T0HB25_CERPU</name>
<accession>A0A8T0HB25</accession>
<evidence type="ECO:0000313" key="2">
    <source>
        <dbReference type="Proteomes" id="UP000822688"/>
    </source>
</evidence>
<gene>
    <name evidence="1" type="ORF">KC19_7G054300</name>
</gene>
<organism evidence="1 2">
    <name type="scientific">Ceratodon purpureus</name>
    <name type="common">Fire moss</name>
    <name type="synonym">Dicranum purpureum</name>
    <dbReference type="NCBI Taxonomy" id="3225"/>
    <lineage>
        <taxon>Eukaryota</taxon>
        <taxon>Viridiplantae</taxon>
        <taxon>Streptophyta</taxon>
        <taxon>Embryophyta</taxon>
        <taxon>Bryophyta</taxon>
        <taxon>Bryophytina</taxon>
        <taxon>Bryopsida</taxon>
        <taxon>Dicranidae</taxon>
        <taxon>Pseudoditrichales</taxon>
        <taxon>Ditrichaceae</taxon>
        <taxon>Ceratodon</taxon>
    </lineage>
</organism>
<comment type="caution">
    <text evidence="1">The sequence shown here is derived from an EMBL/GenBank/DDBJ whole genome shotgun (WGS) entry which is preliminary data.</text>
</comment>
<sequence length="103" mass="11766">MKPNKHYPSSIHYSMLQSTISIHRFKISCLPPLKLSIVRSYPNSHSSLSHTQGPHRQQKFTVQKSVRFLNSSKPVSGNKTTYTKALIYPLQRSHIHIAVRSPT</sequence>
<keyword evidence="2" id="KW-1185">Reference proteome</keyword>
<reference evidence="1" key="1">
    <citation type="submission" date="2020-06" db="EMBL/GenBank/DDBJ databases">
        <title>WGS assembly of Ceratodon purpureus strain R40.</title>
        <authorList>
            <person name="Carey S.B."/>
            <person name="Jenkins J."/>
            <person name="Shu S."/>
            <person name="Lovell J.T."/>
            <person name="Sreedasyam A."/>
            <person name="Maumus F."/>
            <person name="Tiley G.P."/>
            <person name="Fernandez-Pozo N."/>
            <person name="Barry K."/>
            <person name="Chen C."/>
            <person name="Wang M."/>
            <person name="Lipzen A."/>
            <person name="Daum C."/>
            <person name="Saski C.A."/>
            <person name="Payton A.C."/>
            <person name="Mcbreen J.C."/>
            <person name="Conrad R.E."/>
            <person name="Kollar L.M."/>
            <person name="Olsson S."/>
            <person name="Huttunen S."/>
            <person name="Landis J.B."/>
            <person name="Wickett N.J."/>
            <person name="Johnson M.G."/>
            <person name="Rensing S.A."/>
            <person name="Grimwood J."/>
            <person name="Schmutz J."/>
            <person name="Mcdaniel S.F."/>
        </authorList>
    </citation>
    <scope>NUCLEOTIDE SEQUENCE</scope>
    <source>
        <strain evidence="1">R40</strain>
    </source>
</reference>
<dbReference type="EMBL" id="CM026428">
    <property type="protein sequence ID" value="KAG0566312.1"/>
    <property type="molecule type" value="Genomic_DNA"/>
</dbReference>
<protein>
    <submittedName>
        <fullName evidence="1">Uncharacterized protein</fullName>
    </submittedName>
</protein>
<dbReference type="AlphaFoldDB" id="A0A8T0HB25"/>
<dbReference type="Proteomes" id="UP000822688">
    <property type="component" value="Chromosome 7"/>
</dbReference>
<proteinExistence type="predicted"/>